<dbReference type="STRING" id="1070870.SAMN05444351_0884"/>
<proteinExistence type="predicted"/>
<evidence type="ECO:0000313" key="2">
    <source>
        <dbReference type="Proteomes" id="UP000184471"/>
    </source>
</evidence>
<dbReference type="PROSITE" id="PS51257">
    <property type="entry name" value="PROKAR_LIPOPROTEIN"/>
    <property type="match status" value="1"/>
</dbReference>
<keyword evidence="2" id="KW-1185">Reference proteome</keyword>
<reference evidence="1 2" key="1">
    <citation type="submission" date="2016-11" db="EMBL/GenBank/DDBJ databases">
        <authorList>
            <person name="Jaros S."/>
            <person name="Januszkiewicz K."/>
            <person name="Wedrychowicz H."/>
        </authorList>
    </citation>
    <scope>NUCLEOTIDE SEQUENCE [LARGE SCALE GENOMIC DNA]</scope>
    <source>
        <strain evidence="1 2">DSM 45408</strain>
    </source>
</reference>
<dbReference type="EMBL" id="FQVX01000001">
    <property type="protein sequence ID" value="SHF81344.1"/>
    <property type="molecule type" value="Genomic_DNA"/>
</dbReference>
<accession>A0A1M5EQC6</accession>
<evidence type="ECO:0000313" key="1">
    <source>
        <dbReference type="EMBL" id="SHF81344.1"/>
    </source>
</evidence>
<sequence>MRTTSAWLTAGVLLVSGCSDVHLPDVEQAARDFAAGDADARCALLTDAAFQAVQHEEPAGCPVALEDLPLGTGEVESAQVWDSEAQVRLADDTLFLTRTPGGWEVAAAGCRPCGDGRYDCLVEGS</sequence>
<name>A0A1M5EQC6_9ACTN</name>
<dbReference type="AlphaFoldDB" id="A0A1M5EQC6"/>
<organism evidence="1 2">
    <name type="scientific">Geodermatophilus nigrescens</name>
    <dbReference type="NCBI Taxonomy" id="1070870"/>
    <lineage>
        <taxon>Bacteria</taxon>
        <taxon>Bacillati</taxon>
        <taxon>Actinomycetota</taxon>
        <taxon>Actinomycetes</taxon>
        <taxon>Geodermatophilales</taxon>
        <taxon>Geodermatophilaceae</taxon>
        <taxon>Geodermatophilus</taxon>
    </lineage>
</organism>
<gene>
    <name evidence="1" type="ORF">SAMN05444351_0884</name>
</gene>
<evidence type="ECO:0008006" key="3">
    <source>
        <dbReference type="Google" id="ProtNLM"/>
    </source>
</evidence>
<dbReference type="Proteomes" id="UP000184471">
    <property type="component" value="Unassembled WGS sequence"/>
</dbReference>
<dbReference type="RefSeq" id="WP_073418780.1">
    <property type="nucleotide sequence ID" value="NZ_FQVX01000001.1"/>
</dbReference>
<protein>
    <recommendedName>
        <fullName evidence="3">Lipoprotein</fullName>
    </recommendedName>
</protein>